<feature type="domain" description="Replication factor A C-terminal" evidence="12">
    <location>
        <begin position="432"/>
        <end position="583"/>
    </location>
</feature>
<dbReference type="InterPro" id="IPR012340">
    <property type="entry name" value="NA-bd_OB-fold"/>
</dbReference>
<accession>G3B8N9</accession>
<dbReference type="STRING" id="590646.G3B8N9"/>
<dbReference type="SUPFAM" id="SSF50249">
    <property type="entry name" value="Nucleic acid-binding proteins"/>
    <property type="match status" value="3"/>
</dbReference>
<proteinExistence type="inferred from homology"/>
<evidence type="ECO:0000256" key="4">
    <source>
        <dbReference type="ARBA" id="ARBA00022723"/>
    </source>
</evidence>
<dbReference type="Proteomes" id="UP000000707">
    <property type="component" value="Unassembled WGS sequence"/>
</dbReference>
<dbReference type="Pfam" id="PF01336">
    <property type="entry name" value="tRNA_anti-codon"/>
    <property type="match status" value="1"/>
</dbReference>
<keyword evidence="7 9" id="KW-0238">DNA-binding</keyword>
<dbReference type="FunFam" id="2.40.50.140:FF:000090">
    <property type="entry name" value="Replication protein A subunit"/>
    <property type="match status" value="1"/>
</dbReference>
<evidence type="ECO:0000259" key="12">
    <source>
        <dbReference type="Pfam" id="PF08646"/>
    </source>
</evidence>
<sequence length="591" mass="67131">MTIESVVDFGVLPKIYSVKEREKYLKTPFIVQVINLRHYEGKSRVILYDGKYNMHGLLDKSLVDKLEGQGFQKTSVIKILAHSCFEPEKFYTLIDDAEVVLPKYESEAHDTIKIAEYFNQNPQENFFKSKKEQPQPAAAPSKQSSAADEFQGQRISSIESLSPYQNNWVIKARVSFKGDLRTWHNAKGSGKLFNVNFLDDSDEIRATAFNELAEKMYETLQEGKVYYISKARIQAAKPQFSRLSHPYELSLDRDTIVEECFSNNGNVPKLKFNFTKLNQIQSAEPNTVIDVVGVLREVKPAFQITSKSTGKPFDRRDIDIVDDSNFSITVGLWNATAIDFNLSEGTVIAFKGCKIQDFGGRSLTLTQTGSILPNPDAPEAYQLKGWYDNQGSNETFQTLKADNAGSANYIKNRKTIAQVKEENLGAQEQPDFFSVKATINFFKTETFCYPACVNKQEASNNLCNRKIIDQGDGTWRCEKCDINYSEATYRYILNCSIMDATEQLWATLFDQEASKIFGVSANELLVLKESNEAEFKKVVEAVTMKEFSFRLKARQDSYNGESRIRYQTMAVYDIDFAAECDFLVKELEAVL</sequence>
<dbReference type="InterPro" id="IPR013955">
    <property type="entry name" value="Rep_factor-A_C"/>
</dbReference>
<evidence type="ECO:0000256" key="10">
    <source>
        <dbReference type="SAM" id="MobiDB-lite"/>
    </source>
</evidence>
<dbReference type="Pfam" id="PF16900">
    <property type="entry name" value="REPA_OB_2"/>
    <property type="match status" value="1"/>
</dbReference>
<dbReference type="EMBL" id="GL996527">
    <property type="protein sequence ID" value="EGV62656.1"/>
    <property type="molecule type" value="Genomic_DNA"/>
</dbReference>
<evidence type="ECO:0000256" key="8">
    <source>
        <dbReference type="ARBA" id="ARBA00023242"/>
    </source>
</evidence>
<evidence type="ECO:0000256" key="2">
    <source>
        <dbReference type="ARBA" id="ARBA00005690"/>
    </source>
</evidence>
<evidence type="ECO:0000256" key="9">
    <source>
        <dbReference type="RuleBase" id="RU364130"/>
    </source>
</evidence>
<evidence type="ECO:0000256" key="1">
    <source>
        <dbReference type="ARBA" id="ARBA00004123"/>
    </source>
</evidence>
<dbReference type="AlphaFoldDB" id="G3B8N9"/>
<comment type="subunit">
    <text evidence="9">Component of the heterotrimeric canonical replication protein A complex (RPA).</text>
</comment>
<feature type="domain" description="OB" evidence="11">
    <location>
        <begin position="169"/>
        <end position="238"/>
    </location>
</feature>
<evidence type="ECO:0000256" key="6">
    <source>
        <dbReference type="ARBA" id="ARBA00022833"/>
    </source>
</evidence>
<dbReference type="CDD" id="cd04475">
    <property type="entry name" value="RPA1_DBD_B"/>
    <property type="match status" value="1"/>
</dbReference>
<dbReference type="GO" id="GO:0006310">
    <property type="term" value="P:DNA recombination"/>
    <property type="evidence" value="ECO:0007669"/>
    <property type="project" value="InterPro"/>
</dbReference>
<evidence type="ECO:0000259" key="11">
    <source>
        <dbReference type="Pfam" id="PF01336"/>
    </source>
</evidence>
<dbReference type="InterPro" id="IPR004365">
    <property type="entry name" value="NA-bd_OB_tRNA"/>
</dbReference>
<dbReference type="GO" id="GO:0006281">
    <property type="term" value="P:DNA repair"/>
    <property type="evidence" value="ECO:0007669"/>
    <property type="project" value="InterPro"/>
</dbReference>
<dbReference type="HOGENOM" id="CLU_012393_2_0_1"/>
<dbReference type="PANTHER" id="PTHR47165">
    <property type="entry name" value="OS03G0429900 PROTEIN"/>
    <property type="match status" value="1"/>
</dbReference>
<dbReference type="KEGG" id="cten:18247777"/>
<dbReference type="FunFam" id="2.40.50.140:FF:000064">
    <property type="entry name" value="Replication protein A subunit"/>
    <property type="match status" value="1"/>
</dbReference>
<protein>
    <recommendedName>
        <fullName evidence="9">Replication protein A subunit</fullName>
    </recommendedName>
</protein>
<evidence type="ECO:0000256" key="7">
    <source>
        <dbReference type="ARBA" id="ARBA00023125"/>
    </source>
</evidence>
<evidence type="ECO:0000256" key="3">
    <source>
        <dbReference type="ARBA" id="ARBA00022705"/>
    </source>
</evidence>
<comment type="subcellular location">
    <subcellularLocation>
        <location evidence="1 9">Nucleus</location>
    </subcellularLocation>
</comment>
<dbReference type="GO" id="GO:0008270">
    <property type="term" value="F:zinc ion binding"/>
    <property type="evidence" value="ECO:0007669"/>
    <property type="project" value="UniProtKB-KW"/>
</dbReference>
<dbReference type="CDD" id="cd04474">
    <property type="entry name" value="RPA1_DBD_A"/>
    <property type="match status" value="1"/>
</dbReference>
<evidence type="ECO:0000259" key="13">
    <source>
        <dbReference type="Pfam" id="PF16900"/>
    </source>
</evidence>
<keyword evidence="6 9" id="KW-0862">Zinc</keyword>
<dbReference type="Pfam" id="PF08646">
    <property type="entry name" value="Rep_fac-A_C"/>
    <property type="match status" value="1"/>
</dbReference>
<dbReference type="eggNOG" id="KOG0851">
    <property type="taxonomic scope" value="Eukaryota"/>
</dbReference>
<keyword evidence="15" id="KW-1185">Reference proteome</keyword>
<dbReference type="InterPro" id="IPR047192">
    <property type="entry name" value="Euk_RPA1_DBD_C"/>
</dbReference>
<comment type="similarity">
    <text evidence="2 9">Belongs to the replication factor A protein 1 family.</text>
</comment>
<gene>
    <name evidence="14" type="ORF">CANTEDRAFT_115222</name>
</gene>
<dbReference type="Gene3D" id="2.40.50.140">
    <property type="entry name" value="Nucleic acid-binding proteins"/>
    <property type="match status" value="4"/>
</dbReference>
<dbReference type="GO" id="GO:0000781">
    <property type="term" value="C:chromosome, telomeric region"/>
    <property type="evidence" value="ECO:0007669"/>
    <property type="project" value="UniProtKB-ARBA"/>
</dbReference>
<dbReference type="InterPro" id="IPR031657">
    <property type="entry name" value="REPA_OB_2"/>
</dbReference>
<dbReference type="PANTHER" id="PTHR47165:SF4">
    <property type="entry name" value="OS03G0429900 PROTEIN"/>
    <property type="match status" value="1"/>
</dbReference>
<evidence type="ECO:0000256" key="5">
    <source>
        <dbReference type="ARBA" id="ARBA00022771"/>
    </source>
</evidence>
<keyword evidence="4 9" id="KW-0479">Metal-binding</keyword>
<feature type="domain" description="Replication protein A OB" evidence="13">
    <location>
        <begin position="277"/>
        <end position="372"/>
    </location>
</feature>
<feature type="region of interest" description="Disordered" evidence="10">
    <location>
        <begin position="128"/>
        <end position="149"/>
    </location>
</feature>
<dbReference type="InterPro" id="IPR004591">
    <property type="entry name" value="Rfa1"/>
</dbReference>
<evidence type="ECO:0000313" key="15">
    <source>
        <dbReference type="Proteomes" id="UP000000707"/>
    </source>
</evidence>
<organism evidence="15">
    <name type="scientific">Candida tenuis (strain ATCC 10573 / BCRC 21748 / CBS 615 / JCM 9827 / NBRC 10315 / NRRL Y-1498 / VKM Y-70)</name>
    <name type="common">Yeast</name>
    <name type="synonym">Yamadazyma tenuis</name>
    <dbReference type="NCBI Taxonomy" id="590646"/>
    <lineage>
        <taxon>Eukaryota</taxon>
        <taxon>Fungi</taxon>
        <taxon>Dikarya</taxon>
        <taxon>Ascomycota</taxon>
        <taxon>Saccharomycotina</taxon>
        <taxon>Pichiomycetes</taxon>
        <taxon>Debaryomycetaceae</taxon>
        <taxon>Yamadazyma</taxon>
    </lineage>
</organism>
<feature type="compositionally biased region" description="Low complexity" evidence="10">
    <location>
        <begin position="134"/>
        <end position="147"/>
    </location>
</feature>
<dbReference type="GeneID" id="18247777"/>
<dbReference type="GO" id="GO:0003697">
    <property type="term" value="F:single-stranded DNA binding"/>
    <property type="evidence" value="ECO:0007669"/>
    <property type="project" value="UniProtKB-ARBA"/>
</dbReference>
<dbReference type="NCBIfam" id="TIGR00617">
    <property type="entry name" value="rpa1"/>
    <property type="match status" value="1"/>
</dbReference>
<dbReference type="GO" id="GO:0007004">
    <property type="term" value="P:telomere maintenance via telomerase"/>
    <property type="evidence" value="ECO:0007669"/>
    <property type="project" value="UniProtKB-ARBA"/>
</dbReference>
<name>G3B8N9_CANTC</name>
<reference evidence="14 15" key="1">
    <citation type="journal article" date="2011" name="Proc. Natl. Acad. Sci. U.S.A.">
        <title>Comparative genomics of xylose-fermenting fungi for enhanced biofuel production.</title>
        <authorList>
            <person name="Wohlbach D.J."/>
            <person name="Kuo A."/>
            <person name="Sato T.K."/>
            <person name="Potts K.M."/>
            <person name="Salamov A.A."/>
            <person name="LaButti K.M."/>
            <person name="Sun H."/>
            <person name="Clum A."/>
            <person name="Pangilinan J.L."/>
            <person name="Lindquist E.A."/>
            <person name="Lucas S."/>
            <person name="Lapidus A."/>
            <person name="Jin M."/>
            <person name="Gunawan C."/>
            <person name="Balan V."/>
            <person name="Dale B.E."/>
            <person name="Jeffries T.W."/>
            <person name="Zinkel R."/>
            <person name="Barry K.W."/>
            <person name="Grigoriev I.V."/>
            <person name="Gasch A.P."/>
        </authorList>
    </citation>
    <scope>NUCLEOTIDE SEQUENCE [LARGE SCALE GENOMIC DNA]</scope>
    <source>
        <strain evidence="15">ATCC 10573 / BCRC 21748 / CBS 615 / JCM 9827 / NBRC 10315 / NRRL Y-1498 / VKM Y-70</strain>
    </source>
</reference>
<dbReference type="GO" id="GO:0006260">
    <property type="term" value="P:DNA replication"/>
    <property type="evidence" value="ECO:0007669"/>
    <property type="project" value="UniProtKB-KW"/>
</dbReference>
<dbReference type="OrthoDB" id="1751331at2759"/>
<keyword evidence="5 9" id="KW-0863">Zinc-finger</keyword>
<dbReference type="GO" id="GO:0005662">
    <property type="term" value="C:DNA replication factor A complex"/>
    <property type="evidence" value="ECO:0007669"/>
    <property type="project" value="UniProtKB-ARBA"/>
</dbReference>
<dbReference type="CDD" id="cd04476">
    <property type="entry name" value="RPA1_DBD_C"/>
    <property type="match status" value="1"/>
</dbReference>
<dbReference type="FunFam" id="2.40.50.140:FF:000041">
    <property type="entry name" value="Replication protein A subunit"/>
    <property type="match status" value="1"/>
</dbReference>
<evidence type="ECO:0000313" key="14">
    <source>
        <dbReference type="EMBL" id="EGV62656.1"/>
    </source>
</evidence>
<comment type="function">
    <text evidence="9">As part of the replication protein A (RPA/RP-A), a single-stranded DNA-binding heterotrimeric complex, may play an essential role in DNA replication, recombination and repair. Binds and stabilizes single-stranded DNA intermediates, preventing complementary DNA reannealing and recruiting different proteins involved in DNA metabolism.</text>
</comment>
<keyword evidence="3 9" id="KW-0235">DNA replication</keyword>
<keyword evidence="8 9" id="KW-0539">Nucleus</keyword>